<evidence type="ECO:0000256" key="2">
    <source>
        <dbReference type="ARBA" id="ARBA00023224"/>
    </source>
</evidence>
<dbReference type="CDD" id="cd01204">
    <property type="entry name" value="PTB_IRS"/>
    <property type="match status" value="1"/>
</dbReference>
<feature type="non-terminal residue" evidence="5">
    <location>
        <position position="439"/>
    </location>
</feature>
<evidence type="ECO:0000256" key="3">
    <source>
        <dbReference type="SAM" id="MobiDB-lite"/>
    </source>
</evidence>
<evidence type="ECO:0000313" key="5">
    <source>
        <dbReference type="EMBL" id="KPP56179.1"/>
    </source>
</evidence>
<dbReference type="SMART" id="SM01244">
    <property type="entry name" value="IRS"/>
    <property type="match status" value="1"/>
</dbReference>
<proteinExistence type="predicted"/>
<dbReference type="EMBL" id="JARO02025154">
    <property type="protein sequence ID" value="KPP56179.1"/>
    <property type="molecule type" value="Genomic_DNA"/>
</dbReference>
<dbReference type="SMART" id="SM00310">
    <property type="entry name" value="PTBI"/>
    <property type="match status" value="1"/>
</dbReference>
<name>A0A0P7U8Z1_SCLFO</name>
<dbReference type="InterPro" id="IPR011993">
    <property type="entry name" value="PH-like_dom_sf"/>
</dbReference>
<dbReference type="PANTHER" id="PTHR10614">
    <property type="entry name" value="INSULIN RECEPTOR SUBSTRATE"/>
    <property type="match status" value="1"/>
</dbReference>
<gene>
    <name evidence="5" type="ORF">Z043_126250</name>
</gene>
<dbReference type="InterPro" id="IPR002404">
    <property type="entry name" value="IRS_PTB"/>
</dbReference>
<evidence type="ECO:0000256" key="1">
    <source>
        <dbReference type="ARBA" id="ARBA00022553"/>
    </source>
</evidence>
<comment type="caution">
    <text evidence="5">The sequence shown here is derived from an EMBL/GenBank/DDBJ whole genome shotgun (WGS) entry which is preliminary data.</text>
</comment>
<dbReference type="GO" id="GO:0005158">
    <property type="term" value="F:insulin receptor binding"/>
    <property type="evidence" value="ECO:0007669"/>
    <property type="project" value="InterPro"/>
</dbReference>
<dbReference type="FunFam" id="2.30.29.30:FF:000029">
    <property type="entry name" value="Insulin receptor substrate 1"/>
    <property type="match status" value="1"/>
</dbReference>
<keyword evidence="2" id="KW-0807">Transducer</keyword>
<dbReference type="GO" id="GO:0005829">
    <property type="term" value="C:cytosol"/>
    <property type="evidence" value="ECO:0007669"/>
    <property type="project" value="TreeGrafter"/>
</dbReference>
<dbReference type="PANTHER" id="PTHR10614:SF9">
    <property type="entry name" value="INSULIN RECEPTOR SUBSTRATE 1-B ISOFORM X1"/>
    <property type="match status" value="1"/>
</dbReference>
<dbReference type="Proteomes" id="UP000034805">
    <property type="component" value="Unassembled WGS sequence"/>
</dbReference>
<keyword evidence="1" id="KW-0597">Phosphoprotein</keyword>
<dbReference type="PRINTS" id="PR00628">
    <property type="entry name" value="INSULINRSI"/>
</dbReference>
<accession>A0A0P7U8Z1</accession>
<dbReference type="PROSITE" id="PS51064">
    <property type="entry name" value="IRS_PTB"/>
    <property type="match status" value="1"/>
</dbReference>
<dbReference type="Pfam" id="PF02174">
    <property type="entry name" value="IRS"/>
    <property type="match status" value="1"/>
</dbReference>
<feature type="domain" description="IRS-type PTB" evidence="4">
    <location>
        <begin position="60"/>
        <end position="164"/>
    </location>
</feature>
<dbReference type="AlphaFoldDB" id="A0A0P7U8Z1"/>
<feature type="compositionally biased region" description="Low complexity" evidence="3">
    <location>
        <begin position="408"/>
        <end position="418"/>
    </location>
</feature>
<protein>
    <recommendedName>
        <fullName evidence="4">IRS-type PTB domain-containing protein</fullName>
    </recommendedName>
</protein>
<dbReference type="GO" id="GO:0043548">
    <property type="term" value="F:phosphatidylinositol 3-kinase binding"/>
    <property type="evidence" value="ECO:0007669"/>
    <property type="project" value="TreeGrafter"/>
</dbReference>
<dbReference type="SUPFAM" id="SSF50729">
    <property type="entry name" value="PH domain-like"/>
    <property type="match status" value="1"/>
</dbReference>
<dbReference type="Gene3D" id="2.30.29.30">
    <property type="entry name" value="Pleckstrin-homology domain (PH domain)/Phosphotyrosine-binding domain (PTB)"/>
    <property type="match status" value="1"/>
</dbReference>
<dbReference type="GO" id="GO:0005886">
    <property type="term" value="C:plasma membrane"/>
    <property type="evidence" value="ECO:0007669"/>
    <property type="project" value="TreeGrafter"/>
</dbReference>
<feature type="region of interest" description="Disordered" evidence="3">
    <location>
        <begin position="165"/>
        <end position="278"/>
    </location>
</feature>
<evidence type="ECO:0000313" key="6">
    <source>
        <dbReference type="Proteomes" id="UP000034805"/>
    </source>
</evidence>
<organism evidence="5 6">
    <name type="scientific">Scleropages formosus</name>
    <name type="common">Asian bonytongue</name>
    <name type="synonym">Osteoglossum formosum</name>
    <dbReference type="NCBI Taxonomy" id="113540"/>
    <lineage>
        <taxon>Eukaryota</taxon>
        <taxon>Metazoa</taxon>
        <taxon>Chordata</taxon>
        <taxon>Craniata</taxon>
        <taxon>Vertebrata</taxon>
        <taxon>Euteleostomi</taxon>
        <taxon>Actinopterygii</taxon>
        <taxon>Neopterygii</taxon>
        <taxon>Teleostei</taxon>
        <taxon>Osteoglossocephala</taxon>
        <taxon>Osteoglossomorpha</taxon>
        <taxon>Osteoglossiformes</taxon>
        <taxon>Osteoglossidae</taxon>
        <taxon>Scleropages</taxon>
    </lineage>
</organism>
<reference evidence="5 6" key="1">
    <citation type="submission" date="2015-08" db="EMBL/GenBank/DDBJ databases">
        <title>The genome of the Asian arowana (Scleropages formosus).</title>
        <authorList>
            <person name="Tan M.H."/>
            <person name="Gan H.M."/>
            <person name="Croft L.J."/>
            <person name="Austin C.M."/>
        </authorList>
    </citation>
    <scope>NUCLEOTIDE SEQUENCE [LARGE SCALE GENOMIC DNA]</scope>
    <source>
        <strain evidence="5">Aro1</strain>
    </source>
</reference>
<dbReference type="GO" id="GO:0008286">
    <property type="term" value="P:insulin receptor signaling pathway"/>
    <property type="evidence" value="ECO:0007669"/>
    <property type="project" value="InterPro"/>
</dbReference>
<feature type="region of interest" description="Disordered" evidence="3">
    <location>
        <begin position="395"/>
        <end position="421"/>
    </location>
</feature>
<feature type="region of interest" description="Disordered" evidence="3">
    <location>
        <begin position="296"/>
        <end position="318"/>
    </location>
</feature>
<sequence>MLKGSLRADPDARALCGDVVAVCVVGAQSGRPLRNATRGKAPGDGCRGGDYGAPSPGPAFKEVWQVKVWPKGLGQAKNLVGTYRLCLTDKTVNFVKLNSDAAAVVLQLMNVRRCGHSENFFFVEVGRSAITGPGEFWMQVEDSVVAQNMHETLLEAMKALSEEFRQRSKSQSAAAGGGAATSTPIGVPSRRLHPNPPPSQVGFLRRARAEPPASTGDASSYILMGQQAAKGGHGVLRRSSSRDSKRASLPPMALERMAPRRRPEEDAQEDYAGPGGGAGAGAAMDNGYMAMLPGVTAASPTSPSPSLSVSISDSTSKAGDDYMAMTPSSSVSPPRHIRAPPAASDGYMMMSPHSSCSPVGVAWPGSDYMNMSPIAGANADQGAKVICADPQGRRRHCSETFQAPPAAPSSSSSSSSSPFPENAQVAACRFGFGLAAEGT</sequence>
<evidence type="ECO:0000259" key="4">
    <source>
        <dbReference type="PROSITE" id="PS51064"/>
    </source>
</evidence>
<dbReference type="InterPro" id="IPR039011">
    <property type="entry name" value="IRS"/>
</dbReference>
<feature type="compositionally biased region" description="Low complexity" evidence="3">
    <location>
        <begin position="299"/>
        <end position="316"/>
    </location>
</feature>